<organism evidence="1 2">
    <name type="scientific">Caerostris darwini</name>
    <dbReference type="NCBI Taxonomy" id="1538125"/>
    <lineage>
        <taxon>Eukaryota</taxon>
        <taxon>Metazoa</taxon>
        <taxon>Ecdysozoa</taxon>
        <taxon>Arthropoda</taxon>
        <taxon>Chelicerata</taxon>
        <taxon>Arachnida</taxon>
        <taxon>Araneae</taxon>
        <taxon>Araneomorphae</taxon>
        <taxon>Entelegynae</taxon>
        <taxon>Araneoidea</taxon>
        <taxon>Araneidae</taxon>
        <taxon>Caerostris</taxon>
    </lineage>
</organism>
<dbReference type="EMBL" id="BPLQ01005701">
    <property type="protein sequence ID" value="GIY16423.1"/>
    <property type="molecule type" value="Genomic_DNA"/>
</dbReference>
<dbReference type="SUPFAM" id="SSF52540">
    <property type="entry name" value="P-loop containing nucleoside triphosphate hydrolases"/>
    <property type="match status" value="1"/>
</dbReference>
<dbReference type="AlphaFoldDB" id="A0AAV4R3C0"/>
<evidence type="ECO:0000313" key="2">
    <source>
        <dbReference type="Proteomes" id="UP001054837"/>
    </source>
</evidence>
<name>A0AAV4R3C0_9ARAC</name>
<evidence type="ECO:0000313" key="1">
    <source>
        <dbReference type="EMBL" id="GIY16423.1"/>
    </source>
</evidence>
<comment type="caution">
    <text evidence="1">The sequence shown here is derived from an EMBL/GenBank/DDBJ whole genome shotgun (WGS) entry which is preliminary data.</text>
</comment>
<dbReference type="GO" id="GO:0005525">
    <property type="term" value="F:GTP binding"/>
    <property type="evidence" value="ECO:0007669"/>
    <property type="project" value="InterPro"/>
</dbReference>
<dbReference type="InterPro" id="IPR001806">
    <property type="entry name" value="Small_GTPase"/>
</dbReference>
<protein>
    <submittedName>
        <fullName evidence="1">Uncharacterized protein</fullName>
    </submittedName>
</protein>
<reference evidence="1 2" key="1">
    <citation type="submission" date="2021-06" db="EMBL/GenBank/DDBJ databases">
        <title>Caerostris darwini draft genome.</title>
        <authorList>
            <person name="Kono N."/>
            <person name="Arakawa K."/>
        </authorList>
    </citation>
    <scope>NUCLEOTIDE SEQUENCE [LARGE SCALE GENOMIC DNA]</scope>
</reference>
<dbReference type="Gene3D" id="3.40.50.300">
    <property type="entry name" value="P-loop containing nucleotide triphosphate hydrolases"/>
    <property type="match status" value="1"/>
</dbReference>
<dbReference type="InterPro" id="IPR027417">
    <property type="entry name" value="P-loop_NTPase"/>
</dbReference>
<proteinExistence type="predicted"/>
<keyword evidence="2" id="KW-1185">Reference proteome</keyword>
<dbReference type="Pfam" id="PF00071">
    <property type="entry name" value="Ras"/>
    <property type="match status" value="1"/>
</dbReference>
<accession>A0AAV4R3C0</accession>
<dbReference type="Proteomes" id="UP001054837">
    <property type="component" value="Unassembled WGS sequence"/>
</dbReference>
<sequence length="201" mass="22714">MASSEDLVNAYNCTMTSEKTNLLQVLNTVHIFVVGDETTKTCIIRAFTNVRIKDAFLPSFDSVYTYTHRTIPGPLEFRIVELQREDLFLKEIRLISRTRQRVFIFVVSIDSIAGGYRVSRTWVACVEEKMGPGVPSVLVCNKIDLSQHYKVEPHRLLVDNFVNSIRQACGISSFFGCSAIRGEMVQEVFFGAAMIGNKHKP</sequence>
<dbReference type="GO" id="GO:0003924">
    <property type="term" value="F:GTPase activity"/>
    <property type="evidence" value="ECO:0007669"/>
    <property type="project" value="InterPro"/>
</dbReference>
<gene>
    <name evidence="1" type="ORF">CDAR_170351</name>
</gene>